<comment type="caution">
    <text evidence="1">The sequence shown here is derived from an EMBL/GenBank/DDBJ whole genome shotgun (WGS) entry which is preliminary data.</text>
</comment>
<organism evidence="1 2">
    <name type="scientific">Paramecium octaurelia</name>
    <dbReference type="NCBI Taxonomy" id="43137"/>
    <lineage>
        <taxon>Eukaryota</taxon>
        <taxon>Sar</taxon>
        <taxon>Alveolata</taxon>
        <taxon>Ciliophora</taxon>
        <taxon>Intramacronucleata</taxon>
        <taxon>Oligohymenophorea</taxon>
        <taxon>Peniculida</taxon>
        <taxon>Parameciidae</taxon>
        <taxon>Paramecium</taxon>
    </lineage>
</organism>
<accession>A0A8S1YDM4</accession>
<keyword evidence="2" id="KW-1185">Reference proteome</keyword>
<protein>
    <submittedName>
        <fullName evidence="1">Uncharacterized protein</fullName>
    </submittedName>
</protein>
<reference evidence="1" key="1">
    <citation type="submission" date="2021-01" db="EMBL/GenBank/DDBJ databases">
        <authorList>
            <consortium name="Genoscope - CEA"/>
            <person name="William W."/>
        </authorList>
    </citation>
    <scope>NUCLEOTIDE SEQUENCE</scope>
</reference>
<proteinExistence type="predicted"/>
<gene>
    <name evidence="1" type="ORF">POCTA_138.1.T1550069</name>
</gene>
<name>A0A8S1YDM4_PAROT</name>
<dbReference type="AlphaFoldDB" id="A0A8S1YDM4"/>
<evidence type="ECO:0000313" key="1">
    <source>
        <dbReference type="EMBL" id="CAD8211721.1"/>
    </source>
</evidence>
<evidence type="ECO:0000313" key="2">
    <source>
        <dbReference type="Proteomes" id="UP000683925"/>
    </source>
</evidence>
<dbReference type="Proteomes" id="UP000683925">
    <property type="component" value="Unassembled WGS sequence"/>
</dbReference>
<sequence>MFEIIGFSKAKSNCEMERCFQKKYIVQIDLFIQKITNRSKLIFALLNSVIKCQSNYKFTFKFSIFIQRM</sequence>
<dbReference type="EMBL" id="CAJJDP010000157">
    <property type="protein sequence ID" value="CAD8211721.1"/>
    <property type="molecule type" value="Genomic_DNA"/>
</dbReference>